<evidence type="ECO:0000256" key="6">
    <source>
        <dbReference type="SAM" id="Phobius"/>
    </source>
</evidence>
<dbReference type="Pfam" id="PF13445">
    <property type="entry name" value="zf-RING_UBOX"/>
    <property type="match status" value="1"/>
</dbReference>
<keyword evidence="1" id="KW-0479">Metal-binding</keyword>
<feature type="transmembrane region" description="Helical" evidence="6">
    <location>
        <begin position="200"/>
        <end position="218"/>
    </location>
</feature>
<protein>
    <recommendedName>
        <fullName evidence="7">RING-type domain-containing protein</fullName>
    </recommendedName>
</protein>
<evidence type="ECO:0000259" key="7">
    <source>
        <dbReference type="PROSITE" id="PS50089"/>
    </source>
</evidence>
<reference evidence="8" key="1">
    <citation type="submission" date="2020-06" db="EMBL/GenBank/DDBJ databases">
        <authorList>
            <person name="Li T."/>
            <person name="Hu X."/>
            <person name="Zhang T."/>
            <person name="Song X."/>
            <person name="Zhang H."/>
            <person name="Dai N."/>
            <person name="Sheng W."/>
            <person name="Hou X."/>
            <person name="Wei L."/>
        </authorList>
    </citation>
    <scope>NUCLEOTIDE SEQUENCE</scope>
    <source>
        <strain evidence="8">3651</strain>
        <tissue evidence="8">Leaf</tissue>
    </source>
</reference>
<dbReference type="EMBL" id="JACGWO010000001">
    <property type="protein sequence ID" value="KAK4438309.1"/>
    <property type="molecule type" value="Genomic_DNA"/>
</dbReference>
<reference evidence="8" key="2">
    <citation type="journal article" date="2024" name="Plant">
        <title>Genomic evolution and insights into agronomic trait innovations of Sesamum species.</title>
        <authorList>
            <person name="Miao H."/>
            <person name="Wang L."/>
            <person name="Qu L."/>
            <person name="Liu H."/>
            <person name="Sun Y."/>
            <person name="Le M."/>
            <person name="Wang Q."/>
            <person name="Wei S."/>
            <person name="Zheng Y."/>
            <person name="Lin W."/>
            <person name="Duan Y."/>
            <person name="Cao H."/>
            <person name="Xiong S."/>
            <person name="Wang X."/>
            <person name="Wei L."/>
            <person name="Li C."/>
            <person name="Ma Q."/>
            <person name="Ju M."/>
            <person name="Zhao R."/>
            <person name="Li G."/>
            <person name="Mu C."/>
            <person name="Tian Q."/>
            <person name="Mei H."/>
            <person name="Zhang T."/>
            <person name="Gao T."/>
            <person name="Zhang H."/>
        </authorList>
    </citation>
    <scope>NUCLEOTIDE SEQUENCE</scope>
    <source>
        <strain evidence="8">3651</strain>
    </source>
</reference>
<gene>
    <name evidence="8" type="ORF">Salat_0165200</name>
</gene>
<dbReference type="SMART" id="SM00184">
    <property type="entry name" value="RING"/>
    <property type="match status" value="1"/>
</dbReference>
<proteinExistence type="predicted"/>
<dbReference type="InterPro" id="IPR038896">
    <property type="entry name" value="RNF170"/>
</dbReference>
<comment type="caution">
    <text evidence="8">The sequence shown here is derived from an EMBL/GenBank/DDBJ whole genome shotgun (WGS) entry which is preliminary data.</text>
</comment>
<dbReference type="Proteomes" id="UP001293254">
    <property type="component" value="Unassembled WGS sequence"/>
</dbReference>
<dbReference type="InterPro" id="IPR017907">
    <property type="entry name" value="Znf_RING_CS"/>
</dbReference>
<keyword evidence="3" id="KW-0862">Zinc</keyword>
<keyword evidence="6" id="KW-1133">Transmembrane helix</keyword>
<feature type="transmembrane region" description="Helical" evidence="6">
    <location>
        <begin position="161"/>
        <end position="180"/>
    </location>
</feature>
<feature type="transmembrane region" description="Helical" evidence="6">
    <location>
        <begin position="230"/>
        <end position="248"/>
    </location>
</feature>
<evidence type="ECO:0000256" key="1">
    <source>
        <dbReference type="ARBA" id="ARBA00022723"/>
    </source>
</evidence>
<organism evidence="8 9">
    <name type="scientific">Sesamum alatum</name>
    <dbReference type="NCBI Taxonomy" id="300844"/>
    <lineage>
        <taxon>Eukaryota</taxon>
        <taxon>Viridiplantae</taxon>
        <taxon>Streptophyta</taxon>
        <taxon>Embryophyta</taxon>
        <taxon>Tracheophyta</taxon>
        <taxon>Spermatophyta</taxon>
        <taxon>Magnoliopsida</taxon>
        <taxon>eudicotyledons</taxon>
        <taxon>Gunneridae</taxon>
        <taxon>Pentapetalae</taxon>
        <taxon>asterids</taxon>
        <taxon>lamiids</taxon>
        <taxon>Lamiales</taxon>
        <taxon>Pedaliaceae</taxon>
        <taxon>Sesamum</taxon>
    </lineage>
</organism>
<evidence type="ECO:0000256" key="2">
    <source>
        <dbReference type="ARBA" id="ARBA00022771"/>
    </source>
</evidence>
<name>A0AAE1YXW1_9LAMI</name>
<dbReference type="AlphaFoldDB" id="A0AAE1YXW1"/>
<evidence type="ECO:0000256" key="3">
    <source>
        <dbReference type="ARBA" id="ARBA00022833"/>
    </source>
</evidence>
<dbReference type="InterPro" id="IPR001841">
    <property type="entry name" value="Znf_RING"/>
</dbReference>
<keyword evidence="6" id="KW-0812">Transmembrane</keyword>
<evidence type="ECO:0000313" key="9">
    <source>
        <dbReference type="Proteomes" id="UP001293254"/>
    </source>
</evidence>
<feature type="compositionally biased region" description="Polar residues" evidence="5">
    <location>
        <begin position="58"/>
        <end position="67"/>
    </location>
</feature>
<dbReference type="PANTHER" id="PTHR22894:SF4">
    <property type="entry name" value="E3 UBIQUITIN-PROTEIN LIGASE RNF170-LIKE ISOFORM X1"/>
    <property type="match status" value="1"/>
</dbReference>
<dbReference type="PANTHER" id="PTHR22894">
    <property type="entry name" value="RING-TYPE DOMAIN-CONTAINING PROTEIN"/>
    <property type="match status" value="1"/>
</dbReference>
<evidence type="ECO:0000256" key="4">
    <source>
        <dbReference type="PROSITE-ProRule" id="PRU00175"/>
    </source>
</evidence>
<dbReference type="SUPFAM" id="SSF57850">
    <property type="entry name" value="RING/U-box"/>
    <property type="match status" value="1"/>
</dbReference>
<sequence>MKSLIFFSGTRDINPNPEADDPRVGETSGGGEGPTTEETEASIERETVAGTADGESDAASTPTTSSGEGERRRALTENPPTDDVCPICFGGFDVPCRAPCGHWYCGSCILQYWNFSAAMQPCKCPMCSQLITKLMPEESLHQRREVETTKVLQNVGRYNRLFVGGISGFMLKVFAIPLYIKRMCYEMLNPDRPGVYLHEMRVIALFLGILYSFIPFDFLRIGRRNIIDVFDYSAFALSFVLYLVGLYLRRRRLRNVRELVDNQAGHN</sequence>
<dbReference type="Gene3D" id="3.30.40.10">
    <property type="entry name" value="Zinc/RING finger domain, C3HC4 (zinc finger)"/>
    <property type="match status" value="1"/>
</dbReference>
<keyword evidence="9" id="KW-1185">Reference proteome</keyword>
<dbReference type="InterPro" id="IPR013083">
    <property type="entry name" value="Znf_RING/FYVE/PHD"/>
</dbReference>
<feature type="region of interest" description="Disordered" evidence="5">
    <location>
        <begin position="1"/>
        <end position="78"/>
    </location>
</feature>
<accession>A0AAE1YXW1</accession>
<evidence type="ECO:0000313" key="8">
    <source>
        <dbReference type="EMBL" id="KAK4438309.1"/>
    </source>
</evidence>
<dbReference type="PROSITE" id="PS00518">
    <property type="entry name" value="ZF_RING_1"/>
    <property type="match status" value="1"/>
</dbReference>
<dbReference type="GO" id="GO:0061630">
    <property type="term" value="F:ubiquitin protein ligase activity"/>
    <property type="evidence" value="ECO:0007669"/>
    <property type="project" value="InterPro"/>
</dbReference>
<dbReference type="PROSITE" id="PS50089">
    <property type="entry name" value="ZF_RING_2"/>
    <property type="match status" value="1"/>
</dbReference>
<dbReference type="GO" id="GO:0008270">
    <property type="term" value="F:zinc ion binding"/>
    <property type="evidence" value="ECO:0007669"/>
    <property type="project" value="UniProtKB-KW"/>
</dbReference>
<feature type="domain" description="RING-type" evidence="7">
    <location>
        <begin position="85"/>
        <end position="128"/>
    </location>
</feature>
<keyword evidence="6" id="KW-0472">Membrane</keyword>
<dbReference type="InterPro" id="IPR027370">
    <property type="entry name" value="Znf-RING_euk"/>
</dbReference>
<evidence type="ECO:0000256" key="5">
    <source>
        <dbReference type="SAM" id="MobiDB-lite"/>
    </source>
</evidence>
<keyword evidence="2 4" id="KW-0863">Zinc-finger</keyword>